<evidence type="ECO:0000313" key="2">
    <source>
        <dbReference type="EMBL" id="KAG7359323.1"/>
    </source>
</evidence>
<reference evidence="2" key="1">
    <citation type="journal article" date="2021" name="Sci. Rep.">
        <title>Diploid genomic architecture of Nitzschia inconspicua, an elite biomass production diatom.</title>
        <authorList>
            <person name="Oliver A."/>
            <person name="Podell S."/>
            <person name="Pinowska A."/>
            <person name="Traller J.C."/>
            <person name="Smith S.R."/>
            <person name="McClure R."/>
            <person name="Beliaev A."/>
            <person name="Bohutskyi P."/>
            <person name="Hill E.A."/>
            <person name="Rabines A."/>
            <person name="Zheng H."/>
            <person name="Allen L.Z."/>
            <person name="Kuo A."/>
            <person name="Grigoriev I.V."/>
            <person name="Allen A.E."/>
            <person name="Hazlebeck D."/>
            <person name="Allen E.E."/>
        </authorList>
    </citation>
    <scope>NUCLEOTIDE SEQUENCE</scope>
    <source>
        <strain evidence="2">Hildebrandi</strain>
    </source>
</reference>
<dbReference type="Proteomes" id="UP000693970">
    <property type="component" value="Unassembled WGS sequence"/>
</dbReference>
<gene>
    <name evidence="2" type="ORF">IV203_015912</name>
</gene>
<evidence type="ECO:0000313" key="3">
    <source>
        <dbReference type="Proteomes" id="UP000693970"/>
    </source>
</evidence>
<name>A0A9K3PTX7_9STRA</name>
<accession>A0A9K3PTX7</accession>
<feature type="region of interest" description="Disordered" evidence="1">
    <location>
        <begin position="143"/>
        <end position="165"/>
    </location>
</feature>
<organism evidence="2 3">
    <name type="scientific">Nitzschia inconspicua</name>
    <dbReference type="NCBI Taxonomy" id="303405"/>
    <lineage>
        <taxon>Eukaryota</taxon>
        <taxon>Sar</taxon>
        <taxon>Stramenopiles</taxon>
        <taxon>Ochrophyta</taxon>
        <taxon>Bacillariophyta</taxon>
        <taxon>Bacillariophyceae</taxon>
        <taxon>Bacillariophycidae</taxon>
        <taxon>Bacillariales</taxon>
        <taxon>Bacillariaceae</taxon>
        <taxon>Nitzschia</taxon>
    </lineage>
</organism>
<comment type="caution">
    <text evidence="2">The sequence shown here is derived from an EMBL/GenBank/DDBJ whole genome shotgun (WGS) entry which is preliminary data.</text>
</comment>
<feature type="region of interest" description="Disordered" evidence="1">
    <location>
        <begin position="318"/>
        <end position="348"/>
    </location>
</feature>
<proteinExistence type="predicted"/>
<sequence>MTLSLLRLHWQPRSYPSQQKCCCCCWSHPTSSVSAASSTSTVEGDHEYPLYRMLVIFGRPGAGKTTIANQVVERLLLLQQQQQTDGRHNYNNAVLGLDLDVCVSQEMRDKFSKGLYPTLQERLEFATQACDYVEREIETALLEQQQQTQPTTSSQVSDQDSTTNTTVASSFPMLSVIVSFSFVNTDLRDTYRLQFPYAEWILIDTPPEEATQRIQQRQGHFYKARQQQQQQQQHEQQQQQQQQPETTKGVTVNIDNDNSEWEFAPVTFDHIVLNGNDSIESNVDQIVQRVLDFILEPWGREFSVDKSQDNIYQPCFSSLSSRSGADSIHKQQIDTSEKESLGVQRTRA</sequence>
<protein>
    <submittedName>
        <fullName evidence="2">Uncharacterized protein</fullName>
    </submittedName>
</protein>
<keyword evidence="3" id="KW-1185">Reference proteome</keyword>
<dbReference type="EMBL" id="JAGRRH010000014">
    <property type="protein sequence ID" value="KAG7359323.1"/>
    <property type="molecule type" value="Genomic_DNA"/>
</dbReference>
<reference evidence="2" key="2">
    <citation type="submission" date="2021-04" db="EMBL/GenBank/DDBJ databases">
        <authorList>
            <person name="Podell S."/>
        </authorList>
    </citation>
    <scope>NUCLEOTIDE SEQUENCE</scope>
    <source>
        <strain evidence="2">Hildebrandi</strain>
    </source>
</reference>
<feature type="compositionally biased region" description="Low complexity" evidence="1">
    <location>
        <begin position="226"/>
        <end position="243"/>
    </location>
</feature>
<feature type="compositionally biased region" description="Basic and acidic residues" evidence="1">
    <location>
        <begin position="327"/>
        <end position="340"/>
    </location>
</feature>
<dbReference type="AlphaFoldDB" id="A0A9K3PTX7"/>
<feature type="compositionally biased region" description="Low complexity" evidence="1">
    <location>
        <begin position="144"/>
        <end position="165"/>
    </location>
</feature>
<evidence type="ECO:0000256" key="1">
    <source>
        <dbReference type="SAM" id="MobiDB-lite"/>
    </source>
</evidence>
<feature type="region of interest" description="Disordered" evidence="1">
    <location>
        <begin position="212"/>
        <end position="252"/>
    </location>
</feature>
<dbReference type="OrthoDB" id="43018at2759"/>